<evidence type="ECO:0000256" key="8">
    <source>
        <dbReference type="HAMAP-Rule" id="MF_01937"/>
    </source>
</evidence>
<dbReference type="InterPro" id="IPR044878">
    <property type="entry name" value="UbiA_sf"/>
</dbReference>
<feature type="transmembrane region" description="Helical" evidence="8">
    <location>
        <begin position="281"/>
        <end position="304"/>
    </location>
</feature>
<feature type="transmembrane region" description="Helical" evidence="8">
    <location>
        <begin position="251"/>
        <end position="269"/>
    </location>
</feature>
<proteinExistence type="inferred from homology"/>
<dbReference type="NCBIfam" id="TIGR00751">
    <property type="entry name" value="menA"/>
    <property type="match status" value="1"/>
</dbReference>
<keyword evidence="2 8" id="KW-0474">Menaquinone biosynthesis</keyword>
<organism evidence="10 11">
    <name type="scientific">Pelotomaculum schinkii</name>
    <dbReference type="NCBI Taxonomy" id="78350"/>
    <lineage>
        <taxon>Bacteria</taxon>
        <taxon>Bacillati</taxon>
        <taxon>Bacillota</taxon>
        <taxon>Clostridia</taxon>
        <taxon>Eubacteriales</taxon>
        <taxon>Desulfotomaculaceae</taxon>
        <taxon>Pelotomaculum</taxon>
    </lineage>
</organism>
<dbReference type="Gene3D" id="1.10.357.140">
    <property type="entry name" value="UbiA prenyltransferase"/>
    <property type="match status" value="1"/>
</dbReference>
<comment type="similarity">
    <text evidence="8">Belongs to the MenA family. Type 1 subfamily.</text>
</comment>
<dbReference type="AlphaFoldDB" id="A0A4Y7RF06"/>
<dbReference type="EMBL" id="QFGA01000001">
    <property type="protein sequence ID" value="TEB06907.1"/>
    <property type="molecule type" value="Genomic_DNA"/>
</dbReference>
<comment type="pathway">
    <text evidence="8">Quinol/quinone metabolism; menaquinone biosynthesis; menaquinol from 1,4-dihydroxy-2-naphthoate: step 1/2.</text>
</comment>
<evidence type="ECO:0000256" key="5">
    <source>
        <dbReference type="ARBA" id="ARBA00022692"/>
    </source>
</evidence>
<dbReference type="UniPathway" id="UPA00079">
    <property type="reaction ID" value="UER00168"/>
</dbReference>
<dbReference type="GO" id="GO:0042371">
    <property type="term" value="P:vitamin K biosynthetic process"/>
    <property type="evidence" value="ECO:0007669"/>
    <property type="project" value="TreeGrafter"/>
</dbReference>
<dbReference type="RefSeq" id="WP_243123928.1">
    <property type="nucleotide sequence ID" value="NZ_QFGA01000001.1"/>
</dbReference>
<comment type="function">
    <text evidence="8">Conversion of 1,4-dihydroxy-2-naphthoate (DHNA) to demethylmenaquinone (DMK).</text>
</comment>
<evidence type="ECO:0000256" key="6">
    <source>
        <dbReference type="ARBA" id="ARBA00022989"/>
    </source>
</evidence>
<dbReference type="CDD" id="cd13962">
    <property type="entry name" value="PT_UbiA_UBIAD1"/>
    <property type="match status" value="1"/>
</dbReference>
<dbReference type="InterPro" id="IPR000537">
    <property type="entry name" value="UbiA_prenyltransferase"/>
</dbReference>
<accession>A0A4Y7RF06</accession>
<dbReference type="EC" id="2.5.1.74" evidence="8 9"/>
<feature type="transmembrane region" description="Helical" evidence="8">
    <location>
        <begin position="54"/>
        <end position="71"/>
    </location>
</feature>
<dbReference type="Pfam" id="PF01040">
    <property type="entry name" value="UbiA"/>
    <property type="match status" value="1"/>
</dbReference>
<evidence type="ECO:0000256" key="3">
    <source>
        <dbReference type="ARBA" id="ARBA00022475"/>
    </source>
</evidence>
<keyword evidence="4 8" id="KW-0808">Transferase</keyword>
<dbReference type="GO" id="GO:0009234">
    <property type="term" value="P:menaquinone biosynthetic process"/>
    <property type="evidence" value="ECO:0007669"/>
    <property type="project" value="UniProtKB-UniRule"/>
</dbReference>
<keyword evidence="5 8" id="KW-0812">Transmembrane</keyword>
<dbReference type="GO" id="GO:0046428">
    <property type="term" value="F:1,4-dihydroxy-2-naphthoate polyprenyltransferase activity"/>
    <property type="evidence" value="ECO:0007669"/>
    <property type="project" value="UniProtKB-UniRule"/>
</dbReference>
<evidence type="ECO:0000256" key="7">
    <source>
        <dbReference type="ARBA" id="ARBA00023136"/>
    </source>
</evidence>
<keyword evidence="11" id="KW-1185">Reference proteome</keyword>
<dbReference type="InterPro" id="IPR026046">
    <property type="entry name" value="UBIAD1"/>
</dbReference>
<evidence type="ECO:0000313" key="10">
    <source>
        <dbReference type="EMBL" id="TEB06907.1"/>
    </source>
</evidence>
<keyword evidence="7 8" id="KW-0472">Membrane</keyword>
<comment type="caution">
    <text evidence="10">The sequence shown here is derived from an EMBL/GenBank/DDBJ whole genome shotgun (WGS) entry which is preliminary data.</text>
</comment>
<protein>
    <recommendedName>
        <fullName evidence="8 9">1,4-dihydroxy-2-naphthoate octaprenyltransferase</fullName>
        <shortName evidence="8">DHNA-octaprenyltransferase</shortName>
        <ecNumber evidence="8 9">2.5.1.74</ecNumber>
    </recommendedName>
</protein>
<dbReference type="GO" id="GO:0005886">
    <property type="term" value="C:plasma membrane"/>
    <property type="evidence" value="ECO:0007669"/>
    <property type="project" value="UniProtKB-SubCell"/>
</dbReference>
<dbReference type="HAMAP" id="MF_01937">
    <property type="entry name" value="MenA_1"/>
    <property type="match status" value="1"/>
</dbReference>
<feature type="transmembrane region" description="Helical" evidence="8">
    <location>
        <begin position="129"/>
        <end position="146"/>
    </location>
</feature>
<feature type="transmembrane region" description="Helical" evidence="8">
    <location>
        <begin position="103"/>
        <end position="123"/>
    </location>
</feature>
<comment type="subcellular location">
    <subcellularLocation>
        <location evidence="8">Cell membrane</location>
        <topology evidence="8">Multi-pass membrane protein</topology>
    </subcellularLocation>
    <subcellularLocation>
        <location evidence="1">Membrane</location>
        <topology evidence="1">Multi-pass membrane protein</topology>
    </subcellularLocation>
</comment>
<evidence type="ECO:0000256" key="1">
    <source>
        <dbReference type="ARBA" id="ARBA00004141"/>
    </source>
</evidence>
<feature type="transmembrane region" description="Helical" evidence="8">
    <location>
        <begin position="183"/>
        <end position="204"/>
    </location>
</feature>
<evidence type="ECO:0000313" key="11">
    <source>
        <dbReference type="Proteomes" id="UP000298324"/>
    </source>
</evidence>
<dbReference type="PANTHER" id="PTHR13929:SF0">
    <property type="entry name" value="UBIA PRENYLTRANSFERASE DOMAIN-CONTAINING PROTEIN 1"/>
    <property type="match status" value="1"/>
</dbReference>
<reference evidence="10 11" key="1">
    <citation type="journal article" date="2018" name="Environ. Microbiol.">
        <title>Novel energy conservation strategies and behaviour of Pelotomaculum schinkii driving syntrophic propionate catabolism.</title>
        <authorList>
            <person name="Hidalgo-Ahumada C.A.P."/>
            <person name="Nobu M.K."/>
            <person name="Narihiro T."/>
            <person name="Tamaki H."/>
            <person name="Liu W.T."/>
            <person name="Kamagata Y."/>
            <person name="Stams A.J.M."/>
            <person name="Imachi H."/>
            <person name="Sousa D.Z."/>
        </authorList>
    </citation>
    <scope>NUCLEOTIDE SEQUENCE [LARGE SCALE GENOMIC DNA]</scope>
    <source>
        <strain evidence="10 11">HH</strain>
    </source>
</reference>
<dbReference type="Proteomes" id="UP000298324">
    <property type="component" value="Unassembled WGS sequence"/>
</dbReference>
<dbReference type="InterPro" id="IPR004657">
    <property type="entry name" value="MenA"/>
</dbReference>
<sequence>MNIMDMMVSPQQQQSILKIWMLAVRPKTLPAAVGPVLVGTALVAGDQAFRIGPALAALLAALLLQIGSNLANDVFDFKKGMDTKERTGPMRVTQAGLLSPRQVLAGMWTVFTLAFLIGTYLIWVGGWPILLIGVLSIITAIAYTGGPYPLGYHGLGEIFVFIFFGPVAVCGTYYVQAGFIGASAWWASIPMGFLICAILVVNNYRDMETDKKGGKRTLAVRLGPSCTRLEYYFFLMASQLVPLIMWLSGEYSLWMIMSWISLPLIRPLVRDVQTKKGVALNATLAGTARFSLIFSILFSIGYLIDKL</sequence>
<keyword evidence="3 8" id="KW-1003">Cell membrane</keyword>
<name>A0A4Y7RF06_9FIRM</name>
<dbReference type="PIRSF" id="PIRSF005355">
    <property type="entry name" value="UBIAD1"/>
    <property type="match status" value="1"/>
</dbReference>
<evidence type="ECO:0000256" key="9">
    <source>
        <dbReference type="NCBIfam" id="TIGR00751"/>
    </source>
</evidence>
<evidence type="ECO:0000256" key="2">
    <source>
        <dbReference type="ARBA" id="ARBA00022428"/>
    </source>
</evidence>
<dbReference type="PANTHER" id="PTHR13929">
    <property type="entry name" value="1,4-DIHYDROXY-2-NAPHTHOATE OCTAPRENYLTRANSFERASE"/>
    <property type="match status" value="1"/>
</dbReference>
<dbReference type="NCBIfam" id="NF004751">
    <property type="entry name" value="PRK06080.1-3"/>
    <property type="match status" value="1"/>
</dbReference>
<evidence type="ECO:0000256" key="4">
    <source>
        <dbReference type="ARBA" id="ARBA00022679"/>
    </source>
</evidence>
<gene>
    <name evidence="10" type="primary">menA_1</name>
    <name evidence="8" type="synonym">menA</name>
    <name evidence="10" type="ORF">Psch_00441</name>
</gene>
<keyword evidence="6 8" id="KW-1133">Transmembrane helix</keyword>
<comment type="catalytic activity">
    <reaction evidence="8">
        <text>an all-trans-polyprenyl diphosphate + 1,4-dihydroxy-2-naphthoate + H(+) = a 2-demethylmenaquinol + CO2 + diphosphate</text>
        <dbReference type="Rhea" id="RHEA:26478"/>
        <dbReference type="Rhea" id="RHEA-COMP:9563"/>
        <dbReference type="Rhea" id="RHEA-COMP:9564"/>
        <dbReference type="ChEBI" id="CHEBI:11173"/>
        <dbReference type="ChEBI" id="CHEBI:15378"/>
        <dbReference type="ChEBI" id="CHEBI:16526"/>
        <dbReference type="ChEBI" id="CHEBI:33019"/>
        <dbReference type="ChEBI" id="CHEBI:55437"/>
        <dbReference type="ChEBI" id="CHEBI:58914"/>
        <dbReference type="EC" id="2.5.1.74"/>
    </reaction>
</comment>
<feature type="transmembrane region" description="Helical" evidence="8">
    <location>
        <begin position="158"/>
        <end position="177"/>
    </location>
</feature>